<keyword evidence="4" id="KW-1185">Reference proteome</keyword>
<evidence type="ECO:0000256" key="1">
    <source>
        <dbReference type="SAM" id="Phobius"/>
    </source>
</evidence>
<feature type="signal peptide" evidence="2">
    <location>
        <begin position="1"/>
        <end position="18"/>
    </location>
</feature>
<dbReference type="GeneID" id="96089408"/>
<dbReference type="RefSeq" id="XP_069303163.1">
    <property type="nucleotide sequence ID" value="XM_069455242.1"/>
</dbReference>
<protein>
    <recommendedName>
        <fullName evidence="5">Transmembrane protein</fullName>
    </recommendedName>
</protein>
<feature type="transmembrane region" description="Helical" evidence="1">
    <location>
        <begin position="219"/>
        <end position="242"/>
    </location>
</feature>
<name>A0ABR3U8G7_9PLEO</name>
<evidence type="ECO:0000256" key="2">
    <source>
        <dbReference type="SAM" id="SignalP"/>
    </source>
</evidence>
<keyword evidence="1" id="KW-1133">Transmembrane helix</keyword>
<sequence length="331" mass="35822">MRLCLPLLVLSISSLVLAKYIPEEEVQSTRVQAAISASLITPAPQLQGDIFKRSIATCGFVRGNSALPITCAEDYNCVTTQHIQLGFACCNNIECLDNWATCRPYGQTDCMGVALPEDTCSSIYGSILQCSQQAQQCFRYARSSALGATDTFYSWACGTASDDILVLATVTNGAVQTLDSETTGFDDFLRSITGEYGPTAAANDPPVVGANNNPLSTTAIAFIAVAAVVVLIIALLVGYCCCWKRLSQRHQRNKEIIQQTRPQQMPYQETVTNGARSEYIPSWNSRTPLGAIPDAPPSTVPSDYSGVTASEIARPMTTLYEQHSGYGYRSY</sequence>
<evidence type="ECO:0000313" key="4">
    <source>
        <dbReference type="Proteomes" id="UP001578633"/>
    </source>
</evidence>
<dbReference type="EMBL" id="JBHGVX010000009">
    <property type="protein sequence ID" value="KAL1792579.1"/>
    <property type="molecule type" value="Genomic_DNA"/>
</dbReference>
<keyword evidence="2" id="KW-0732">Signal</keyword>
<keyword evidence="1" id="KW-0472">Membrane</keyword>
<accession>A0ABR3U8G7</accession>
<keyword evidence="1" id="KW-0812">Transmembrane</keyword>
<comment type="caution">
    <text evidence="3">The sequence shown here is derived from an EMBL/GenBank/DDBJ whole genome shotgun (WGS) entry which is preliminary data.</text>
</comment>
<proteinExistence type="predicted"/>
<gene>
    <name evidence="3" type="ORF">ACET3X_009086</name>
</gene>
<reference evidence="3 4" key="1">
    <citation type="submission" date="2024-09" db="EMBL/GenBank/DDBJ databases">
        <title>T2T genomes of carrot and Alternaria dauci and their utility for understanding host-pathogen interaction during carrot leaf blight disease.</title>
        <authorList>
            <person name="Liu W."/>
            <person name="Xu S."/>
            <person name="Ou C."/>
            <person name="Liu X."/>
            <person name="Zhuang F."/>
            <person name="Deng X.W."/>
        </authorList>
    </citation>
    <scope>NUCLEOTIDE SEQUENCE [LARGE SCALE GENOMIC DNA]</scope>
    <source>
        <strain evidence="3 4">A2016</strain>
    </source>
</reference>
<feature type="chain" id="PRO_5045715991" description="Transmembrane protein" evidence="2">
    <location>
        <begin position="19"/>
        <end position="331"/>
    </location>
</feature>
<organism evidence="3 4">
    <name type="scientific">Alternaria dauci</name>
    <dbReference type="NCBI Taxonomy" id="48095"/>
    <lineage>
        <taxon>Eukaryota</taxon>
        <taxon>Fungi</taxon>
        <taxon>Dikarya</taxon>
        <taxon>Ascomycota</taxon>
        <taxon>Pezizomycotina</taxon>
        <taxon>Dothideomycetes</taxon>
        <taxon>Pleosporomycetidae</taxon>
        <taxon>Pleosporales</taxon>
        <taxon>Pleosporineae</taxon>
        <taxon>Pleosporaceae</taxon>
        <taxon>Alternaria</taxon>
        <taxon>Alternaria sect. Porri</taxon>
    </lineage>
</organism>
<dbReference type="Proteomes" id="UP001578633">
    <property type="component" value="Chromosome 9"/>
</dbReference>
<evidence type="ECO:0000313" key="3">
    <source>
        <dbReference type="EMBL" id="KAL1792579.1"/>
    </source>
</evidence>
<evidence type="ECO:0008006" key="5">
    <source>
        <dbReference type="Google" id="ProtNLM"/>
    </source>
</evidence>